<dbReference type="Gene3D" id="3.30.1460.40">
    <property type="entry name" value="[NiFe]-hydrogenase assembly chaperone, HybE"/>
    <property type="match status" value="1"/>
</dbReference>
<evidence type="ECO:0000313" key="3">
    <source>
        <dbReference type="Proteomes" id="UP000808146"/>
    </source>
</evidence>
<protein>
    <submittedName>
        <fullName evidence="2">[NiFe]-hydrogenase assembly chaperone HybE</fullName>
    </submittedName>
</protein>
<sequence>MSERVRQPALAPPPIRPAQAREAEPGAFLEAHYRHVWMTRMHDMPFVNPALGVEAVGFRHHEGDWLGVMITPWFLNLFLIYGGGKLWGDIPAGERRYLNLPCGTLQFLADDDPDLGPYQYCPLIAPVSDLPDMATARQAAHQALVTVLSPPPETLVDSSPESPGAVDEKPKPVSRRGFLSTLVGRR</sequence>
<proteinExistence type="predicted"/>
<organism evidence="2 3">
    <name type="scientific">Candidatus Dechloromonas phosphorivorans</name>
    <dbReference type="NCBI Taxonomy" id="2899244"/>
    <lineage>
        <taxon>Bacteria</taxon>
        <taxon>Pseudomonadati</taxon>
        <taxon>Pseudomonadota</taxon>
        <taxon>Betaproteobacteria</taxon>
        <taxon>Rhodocyclales</taxon>
        <taxon>Azonexaceae</taxon>
        <taxon>Dechloromonas</taxon>
    </lineage>
</organism>
<feature type="region of interest" description="Disordered" evidence="1">
    <location>
        <begin position="151"/>
        <end position="186"/>
    </location>
</feature>
<name>A0A9D7QMF7_9RHOO</name>
<evidence type="ECO:0000256" key="1">
    <source>
        <dbReference type="SAM" id="MobiDB-lite"/>
    </source>
</evidence>
<dbReference type="NCBIfam" id="TIGR03993">
    <property type="entry name" value="hydrog_HybE"/>
    <property type="match status" value="1"/>
</dbReference>
<dbReference type="InterPro" id="IPR023994">
    <property type="entry name" value="NiFe-hyd_HybE"/>
</dbReference>
<comment type="caution">
    <text evidence="2">The sequence shown here is derived from an EMBL/GenBank/DDBJ whole genome shotgun (WGS) entry which is preliminary data.</text>
</comment>
<feature type="region of interest" description="Disordered" evidence="1">
    <location>
        <begin position="1"/>
        <end position="21"/>
    </location>
</feature>
<reference evidence="2" key="1">
    <citation type="submission" date="2020-10" db="EMBL/GenBank/DDBJ databases">
        <title>Connecting structure to function with the recovery of over 1000 high-quality activated sludge metagenome-assembled genomes encoding full-length rRNA genes using long-read sequencing.</title>
        <authorList>
            <person name="Singleton C.M."/>
            <person name="Petriglieri F."/>
            <person name="Kristensen J.M."/>
            <person name="Kirkegaard R.H."/>
            <person name="Michaelsen T.Y."/>
            <person name="Andersen M.H."/>
            <person name="Karst S.M."/>
            <person name="Dueholm M.S."/>
            <person name="Nielsen P.H."/>
            <person name="Albertsen M."/>
        </authorList>
    </citation>
    <scope>NUCLEOTIDE SEQUENCE</scope>
    <source>
        <strain evidence="2">OdNE_18-Q3-R46-58_BAT3C.305</strain>
    </source>
</reference>
<dbReference type="AlphaFoldDB" id="A0A9D7QMF7"/>
<dbReference type="Proteomes" id="UP000808146">
    <property type="component" value="Unassembled WGS sequence"/>
</dbReference>
<dbReference type="Pfam" id="PF11939">
    <property type="entry name" value="NiFe-hyd_HybE"/>
    <property type="match status" value="1"/>
</dbReference>
<evidence type="ECO:0000313" key="2">
    <source>
        <dbReference type="EMBL" id="MBK8889865.1"/>
    </source>
</evidence>
<dbReference type="InterPro" id="IPR038530">
    <property type="entry name" value="NiFe-hyd_HybE_sf"/>
</dbReference>
<gene>
    <name evidence="2" type="primary">hybE</name>
    <name evidence="2" type="ORF">IPN75_05430</name>
</gene>
<dbReference type="EMBL" id="JADKBR010000003">
    <property type="protein sequence ID" value="MBK8889865.1"/>
    <property type="molecule type" value="Genomic_DNA"/>
</dbReference>
<accession>A0A9D7QMF7</accession>